<evidence type="ECO:0000313" key="3">
    <source>
        <dbReference type="Proteomes" id="UP001141552"/>
    </source>
</evidence>
<gene>
    <name evidence="2" type="ORF">Tsubulata_011427</name>
</gene>
<dbReference type="Proteomes" id="UP001141552">
    <property type="component" value="Unassembled WGS sequence"/>
</dbReference>
<name>A0A9Q0FXB7_9ROSI</name>
<reference evidence="2" key="2">
    <citation type="journal article" date="2023" name="Plants (Basel)">
        <title>Annotation of the Turnera subulata (Passifloraceae) Draft Genome Reveals the S-Locus Evolved after the Divergence of Turneroideae from Passifloroideae in a Stepwise Manner.</title>
        <authorList>
            <person name="Henning P.M."/>
            <person name="Roalson E.H."/>
            <person name="Mir W."/>
            <person name="McCubbin A.G."/>
            <person name="Shore J.S."/>
        </authorList>
    </citation>
    <scope>NUCLEOTIDE SEQUENCE</scope>
    <source>
        <strain evidence="2">F60SS</strain>
    </source>
</reference>
<proteinExistence type="predicted"/>
<dbReference type="AlphaFoldDB" id="A0A9Q0FXB7"/>
<dbReference type="EMBL" id="JAKUCV010003357">
    <property type="protein sequence ID" value="KAJ4839277.1"/>
    <property type="molecule type" value="Genomic_DNA"/>
</dbReference>
<reference evidence="2" key="1">
    <citation type="submission" date="2022-02" db="EMBL/GenBank/DDBJ databases">
        <authorList>
            <person name="Henning P.M."/>
            <person name="McCubbin A.G."/>
            <person name="Shore J.S."/>
        </authorList>
    </citation>
    <scope>NUCLEOTIDE SEQUENCE</scope>
    <source>
        <strain evidence="2">F60SS</strain>
        <tissue evidence="2">Leaves</tissue>
    </source>
</reference>
<feature type="region of interest" description="Disordered" evidence="1">
    <location>
        <begin position="185"/>
        <end position="204"/>
    </location>
</feature>
<dbReference type="OrthoDB" id="9988524at2759"/>
<evidence type="ECO:0000313" key="2">
    <source>
        <dbReference type="EMBL" id="KAJ4839277.1"/>
    </source>
</evidence>
<organism evidence="2 3">
    <name type="scientific">Turnera subulata</name>
    <dbReference type="NCBI Taxonomy" id="218843"/>
    <lineage>
        <taxon>Eukaryota</taxon>
        <taxon>Viridiplantae</taxon>
        <taxon>Streptophyta</taxon>
        <taxon>Embryophyta</taxon>
        <taxon>Tracheophyta</taxon>
        <taxon>Spermatophyta</taxon>
        <taxon>Magnoliopsida</taxon>
        <taxon>eudicotyledons</taxon>
        <taxon>Gunneridae</taxon>
        <taxon>Pentapetalae</taxon>
        <taxon>rosids</taxon>
        <taxon>fabids</taxon>
        <taxon>Malpighiales</taxon>
        <taxon>Passifloraceae</taxon>
        <taxon>Turnera</taxon>
    </lineage>
</organism>
<protein>
    <recommendedName>
        <fullName evidence="4">Serine aminopeptidase S33 domain-containing protein</fullName>
    </recommendedName>
</protein>
<dbReference type="Gene3D" id="3.40.50.1820">
    <property type="entry name" value="alpha/beta hydrolase"/>
    <property type="match status" value="1"/>
</dbReference>
<comment type="caution">
    <text evidence="2">The sequence shown here is derived from an EMBL/GenBank/DDBJ whole genome shotgun (WGS) entry which is preliminary data.</text>
</comment>
<accession>A0A9Q0FXB7</accession>
<keyword evidence="3" id="KW-1185">Reference proteome</keyword>
<sequence>MRGDVVLLYASKYHDIRTVIKVSGRFDLSKMEMIKQDGFVDVKNSAGDFLSFSELSPNKTRLIYQYFNLLGRRKWWFLPTKHGENLVGLLHDTGSHEIEFAIMVNVAAALEKEGITAFRFDFSGNGESEGSFEFGNYRREAEDLRAVIDHLCGANREYPDLPTDVQCTGSLPFMDLLTKVCQDHSQPQATHRRRSRPFIHLASS</sequence>
<evidence type="ECO:0000256" key="1">
    <source>
        <dbReference type="SAM" id="MobiDB-lite"/>
    </source>
</evidence>
<dbReference type="SUPFAM" id="SSF53474">
    <property type="entry name" value="alpha/beta-Hydrolases"/>
    <property type="match status" value="1"/>
</dbReference>
<evidence type="ECO:0008006" key="4">
    <source>
        <dbReference type="Google" id="ProtNLM"/>
    </source>
</evidence>
<dbReference type="InterPro" id="IPR029058">
    <property type="entry name" value="AB_hydrolase_fold"/>
</dbReference>
<dbReference type="PANTHER" id="PTHR42886">
    <property type="entry name" value="RE40534P-RELATED"/>
    <property type="match status" value="1"/>
</dbReference>
<dbReference type="PANTHER" id="PTHR42886:SF53">
    <property type="entry name" value="ALPHA_BETA-HYDROLASES SUPERFAMILY PROTEIN"/>
    <property type="match status" value="1"/>
</dbReference>